<gene>
    <name evidence="3" type="primary">ygfZ</name>
    <name evidence="3" type="ORF">HMPREF9004_1146</name>
</gene>
<dbReference type="Proteomes" id="UP000013015">
    <property type="component" value="Unassembled WGS sequence"/>
</dbReference>
<dbReference type="STRING" id="888050.HMPREF9004_1146"/>
<dbReference type="InterPro" id="IPR045179">
    <property type="entry name" value="YgfZ/GcvT"/>
</dbReference>
<evidence type="ECO:0000313" key="3">
    <source>
        <dbReference type="EMBL" id="ENO18115.1"/>
    </source>
</evidence>
<dbReference type="PANTHER" id="PTHR22602">
    <property type="entry name" value="TRANSFERASE CAF17, MITOCHONDRIAL-RELATED"/>
    <property type="match status" value="1"/>
</dbReference>
<dbReference type="GO" id="GO:0016226">
    <property type="term" value="P:iron-sulfur cluster assembly"/>
    <property type="evidence" value="ECO:0007669"/>
    <property type="project" value="TreeGrafter"/>
</dbReference>
<keyword evidence="1" id="KW-0809">Transit peptide</keyword>
<dbReference type="InterPro" id="IPR017703">
    <property type="entry name" value="YgfZ/GCV_T_CS"/>
</dbReference>
<evidence type="ECO:0000313" key="4">
    <source>
        <dbReference type="Proteomes" id="UP000013015"/>
    </source>
</evidence>
<dbReference type="eggNOG" id="COG0354">
    <property type="taxonomic scope" value="Bacteria"/>
</dbReference>
<dbReference type="Gene3D" id="2.40.30.160">
    <property type="match status" value="1"/>
</dbReference>
<proteinExistence type="predicted"/>
<name>N6W6G3_9ACTO</name>
<feature type="region of interest" description="Disordered" evidence="2">
    <location>
        <begin position="455"/>
        <end position="484"/>
    </location>
</feature>
<evidence type="ECO:0000256" key="2">
    <source>
        <dbReference type="SAM" id="MobiDB-lite"/>
    </source>
</evidence>
<organism evidence="3 4">
    <name type="scientific">Schaalia cardiffensis F0333</name>
    <dbReference type="NCBI Taxonomy" id="888050"/>
    <lineage>
        <taxon>Bacteria</taxon>
        <taxon>Bacillati</taxon>
        <taxon>Actinomycetota</taxon>
        <taxon>Actinomycetes</taxon>
        <taxon>Actinomycetales</taxon>
        <taxon>Actinomycetaceae</taxon>
        <taxon>Schaalia</taxon>
    </lineage>
</organism>
<dbReference type="SUPFAM" id="SSF103025">
    <property type="entry name" value="Folate-binding domain"/>
    <property type="match status" value="1"/>
</dbReference>
<dbReference type="PANTHER" id="PTHR22602:SF0">
    <property type="entry name" value="TRANSFERASE CAF17, MITOCHONDRIAL-RELATED"/>
    <property type="match status" value="1"/>
</dbReference>
<accession>N6W6G3</accession>
<keyword evidence="4" id="KW-1185">Reference proteome</keyword>
<dbReference type="InterPro" id="IPR027266">
    <property type="entry name" value="TrmE/GcvT-like"/>
</dbReference>
<feature type="region of interest" description="Disordered" evidence="2">
    <location>
        <begin position="1"/>
        <end position="98"/>
    </location>
</feature>
<dbReference type="PATRIC" id="fig|888050.3.peg.1086"/>
<protein>
    <submittedName>
        <fullName evidence="3">Folate-binding protein YgfZ</fullName>
    </submittedName>
</protein>
<comment type="caution">
    <text evidence="3">The sequence shown here is derived from an EMBL/GenBank/DDBJ whole genome shotgun (WGS) entry which is preliminary data.</text>
</comment>
<dbReference type="HOGENOM" id="CLU_007884_6_0_11"/>
<dbReference type="NCBIfam" id="TIGR03317">
    <property type="entry name" value="ygfZ_signature"/>
    <property type="match status" value="1"/>
</dbReference>
<evidence type="ECO:0000256" key="1">
    <source>
        <dbReference type="ARBA" id="ARBA00022946"/>
    </source>
</evidence>
<sequence length="484" mass="52026">MKVNTIPEEPVSPEPESLESEILTRPGAEGLEETSPAPEDSRLAEGPDPAVLESAGAAAPTITGAELAGPASTGHARAERESTSPAPAAPSDEWRSPMTRLPGAVLSCEFTDSPRPAPSRPIALHYSDPSGEQWALEEGRGLVDRADLGIIAVSGTDRHSWLTSITSQIITGMGPGDSKELLVLDPQGHIEHAAAVADDGETTWLICEGHDTEGLAAFLDSMRFALRVEVRICREYTLFASAGSDTDTAQGLHGLLLSWADPWPGTVKGGTEYFQGPHPGLRSRMRLHLVAREKAEEFTRAWFGADPNRRPSGMLAWEAMRIASWRPRLGWETDARSIPAELDWLRTAVHTNKGCYRGQESIARVINLGRPPRRLVFLQLDGSRGDLPDEGTRIEWRGRVVGVITSVARHAEMGPIALALLARNVPADIVFDLDGIAAAQELIVPIDGKSAISPKQRPGAELANPQLRRHDVSPIGGLGALGAR</sequence>
<reference evidence="3 4" key="1">
    <citation type="submission" date="2013-03" db="EMBL/GenBank/DDBJ databases">
        <title>Reference genome for the Human Microbiome Project.</title>
        <authorList>
            <person name="Aqrawi P."/>
            <person name="Ayvaz T."/>
            <person name="Bess C."/>
            <person name="Blankenburg K."/>
            <person name="Coyle M."/>
            <person name="Deng J."/>
            <person name="Forbes L."/>
            <person name="Fowler G."/>
            <person name="Francisco L."/>
            <person name="Fu Q."/>
            <person name="Gibbs R."/>
            <person name="Gross S."/>
            <person name="Gubbala S."/>
            <person name="Hale W."/>
            <person name="Hemphill L."/>
            <person name="Highlander S."/>
            <person name="Hirani K."/>
            <person name="Jackson L."/>
            <person name="Jakkamsetti A."/>
            <person name="Javaid M."/>
            <person name="Jayaseelan J.C."/>
            <person name="Jiang H."/>
            <person name="Joshi V."/>
            <person name="Korchina V."/>
            <person name="Kovar C."/>
            <person name="Lara F."/>
            <person name="Lee S."/>
            <person name="Liu Y."/>
            <person name="Mata R."/>
            <person name="Mathew T."/>
            <person name="Munidasa M."/>
            <person name="Muzny D."/>
            <person name="Nazareth L."/>
            <person name="Ngo R."/>
            <person name="Nguyen L."/>
            <person name="Nguyen N."/>
            <person name="Okwuonu G."/>
            <person name="Ongeri F."/>
            <person name="Palculict T."/>
            <person name="Patil S."/>
            <person name="Petrosino J."/>
            <person name="Pham C."/>
            <person name="Pham P."/>
            <person name="Pu L.-L."/>
            <person name="Qin X."/>
            <person name="Qu J."/>
            <person name="Reid J."/>
            <person name="Ross M."/>
            <person name="Ruth R."/>
            <person name="Saada N."/>
            <person name="San Lucas F."/>
            <person name="Santibanez J."/>
            <person name="Shang Y."/>
            <person name="Simmons D."/>
            <person name="Song X.-Z."/>
            <person name="Tang L.-Y."/>
            <person name="Thornton R."/>
            <person name="Warren J."/>
            <person name="Weissenberger G."/>
            <person name="Wilczek-Boney K."/>
            <person name="Worley K."/>
            <person name="Youmans B."/>
            <person name="Zhang J."/>
            <person name="Zhang L."/>
            <person name="Zhao Z."/>
            <person name="Zhou C."/>
            <person name="Zhu D."/>
            <person name="Zhu Y."/>
        </authorList>
    </citation>
    <scope>NUCLEOTIDE SEQUENCE [LARGE SCALE GENOMIC DNA]</scope>
    <source>
        <strain evidence="3 4">F0333</strain>
    </source>
</reference>
<dbReference type="Gene3D" id="3.30.1360.120">
    <property type="entry name" value="Probable tRNA modification gtpase trme, domain 1"/>
    <property type="match status" value="1"/>
</dbReference>
<dbReference type="EMBL" id="AQHZ01000018">
    <property type="protein sequence ID" value="ENO18115.1"/>
    <property type="molecule type" value="Genomic_DNA"/>
</dbReference>
<dbReference type="AlphaFoldDB" id="N6W6G3"/>